<evidence type="ECO:0000313" key="9">
    <source>
        <dbReference type="Proteomes" id="UP000732380"/>
    </source>
</evidence>
<feature type="zinc finger region" description="C3H1-type" evidence="4">
    <location>
        <begin position="215"/>
        <end position="243"/>
    </location>
</feature>
<evidence type="ECO:0000256" key="2">
    <source>
        <dbReference type="ARBA" id="ARBA00043866"/>
    </source>
</evidence>
<dbReference type="InterPro" id="IPR000571">
    <property type="entry name" value="Znf_CCCH"/>
</dbReference>
<protein>
    <recommendedName>
        <fullName evidence="10">CCCH zinc finger and RRM domain-containing protein</fullName>
    </recommendedName>
</protein>
<feature type="compositionally biased region" description="Gly residues" evidence="5">
    <location>
        <begin position="281"/>
        <end position="290"/>
    </location>
</feature>
<dbReference type="Gene3D" id="3.30.70.330">
    <property type="match status" value="1"/>
</dbReference>
<keyword evidence="4" id="KW-0863">Zinc-finger</keyword>
<feature type="compositionally biased region" description="Low complexity" evidence="5">
    <location>
        <begin position="382"/>
        <end position="396"/>
    </location>
</feature>
<evidence type="ECO:0000256" key="4">
    <source>
        <dbReference type="PROSITE-ProRule" id="PRU00723"/>
    </source>
</evidence>
<evidence type="ECO:0000259" key="6">
    <source>
        <dbReference type="PROSITE" id="PS50102"/>
    </source>
</evidence>
<feature type="region of interest" description="Disordered" evidence="5">
    <location>
        <begin position="382"/>
        <end position="416"/>
    </location>
</feature>
<reference evidence="8 9" key="1">
    <citation type="journal article" date="2020" name="bioRxiv">
        <title>Whole genome comparisons of ergot fungi reveals the divergence and evolution of species within the genus Claviceps are the result of varying mechanisms driving genome evolution and host range expansion.</title>
        <authorList>
            <person name="Wyka S.A."/>
            <person name="Mondo S.J."/>
            <person name="Liu M."/>
            <person name="Dettman J."/>
            <person name="Nalam V."/>
            <person name="Broders K.D."/>
        </authorList>
    </citation>
    <scope>NUCLEOTIDE SEQUENCE [LARGE SCALE GENOMIC DNA]</scope>
    <source>
        <strain evidence="8 9">LM576</strain>
    </source>
</reference>
<feature type="compositionally biased region" description="Low complexity" evidence="5">
    <location>
        <begin position="479"/>
        <end position="493"/>
    </location>
</feature>
<dbReference type="InterPro" id="IPR045137">
    <property type="entry name" value="RBM26/27"/>
</dbReference>
<evidence type="ECO:0000256" key="5">
    <source>
        <dbReference type="SAM" id="MobiDB-lite"/>
    </source>
</evidence>
<dbReference type="EMBL" id="SRQM01000204">
    <property type="protein sequence ID" value="KAG6115818.1"/>
    <property type="molecule type" value="Genomic_DNA"/>
</dbReference>
<dbReference type="InterPro" id="IPR002483">
    <property type="entry name" value="PWI_dom"/>
</dbReference>
<sequence length="727" mass="79119">MFFSEEDAPLLKAWIVKRIENTSDADADVLAEYIIALLKHDGDEASVRSLCEQEIPDFLTEDSKQFLDDVFQAVTYRSYVPGAPAPPPPKPSPMDTKEPPAAPANPQQQQPRKRRFEETVAPNDHDRNGSHGRAPKHARRGRRGGHAEDRAAYGQGHQSQMQGQNYPMGLMMPPLDPNNPMEALMSMQAMSMAFPMMGDASSGWFGPAPGRGERGSKRRRCRDFDQKGYCSRGSTCNFDHAGGVEAANQEEYDPVNAMILPFPPADFNNMGRERGGRRGGQRGGGRGGGRAAFSAEGPVTDKSKTTIVVENIPEECCSEEKVRGFFSQYGDIVELSMLPYKHLAIIKFQTWASANDAYRSPKVIFDNRFVKVFWYKDPSMSKPNMPVSSSSSVMPNGASNTKQPFIVGGDEANSPEPEIDMEEFQRKQDEAQKLHQQREEKKTELQKQREQLEAKQQELLAKHRAETERLQAKLAAKNGTADASSGQTGSSSSADLLRAKLAALEQEAKMLGIDPDAAAAEHPPFRGGYRGRGYRGRGAFGAYRGRGGAGAAAGAAAAAAAGGSSFQDPAGRHAAYAQFSIDNRPRRLAVKGVDFTPSERDEQLRHFLLNLGEFESVDTSASVTHVSFRDRKTAEKFYFSLHGKEFPGLQGTLELSWVNNAASVGGAASANAGSLKKKTTMTTTEEGGAAEGGAAGDDAMAGLEGGENADEREERRAVDMDYEAEGW</sequence>
<dbReference type="Pfam" id="PF01480">
    <property type="entry name" value="PWI"/>
    <property type="match status" value="1"/>
</dbReference>
<keyword evidence="4" id="KW-0862">Zinc</keyword>
<dbReference type="PROSITE" id="PS50103">
    <property type="entry name" value="ZF_C3H1"/>
    <property type="match status" value="1"/>
</dbReference>
<dbReference type="GO" id="GO:0003723">
    <property type="term" value="F:RNA binding"/>
    <property type="evidence" value="ECO:0007669"/>
    <property type="project" value="UniProtKB-UniRule"/>
</dbReference>
<dbReference type="Pfam" id="PF00076">
    <property type="entry name" value="RRM_1"/>
    <property type="match status" value="1"/>
</dbReference>
<feature type="region of interest" description="Disordered" evidence="5">
    <location>
        <begin position="267"/>
        <end position="296"/>
    </location>
</feature>
<proteinExistence type="predicted"/>
<keyword evidence="4" id="KW-0479">Metal-binding</keyword>
<evidence type="ECO:0000256" key="3">
    <source>
        <dbReference type="PROSITE-ProRule" id="PRU00176"/>
    </source>
</evidence>
<evidence type="ECO:0008006" key="10">
    <source>
        <dbReference type="Google" id="ProtNLM"/>
    </source>
</evidence>
<dbReference type="Pfam" id="PF00642">
    <property type="entry name" value="zf-CCCH"/>
    <property type="match status" value="1"/>
</dbReference>
<feature type="region of interest" description="Disordered" evidence="5">
    <location>
        <begin position="428"/>
        <end position="453"/>
    </location>
</feature>
<dbReference type="GO" id="GO:0008270">
    <property type="term" value="F:zinc ion binding"/>
    <property type="evidence" value="ECO:0007669"/>
    <property type="project" value="UniProtKB-KW"/>
</dbReference>
<dbReference type="AlphaFoldDB" id="A0A9P7TT44"/>
<feature type="domain" description="RRM" evidence="6">
    <location>
        <begin position="305"/>
        <end position="377"/>
    </location>
</feature>
<name>A0A9P7TT44_9HYPO</name>
<feature type="region of interest" description="Disordered" evidence="5">
    <location>
        <begin position="81"/>
        <end position="172"/>
    </location>
</feature>
<dbReference type="PANTHER" id="PTHR14398">
    <property type="entry name" value="RNA RECOGNITION RRM/RNP DOMAIN"/>
    <property type="match status" value="1"/>
</dbReference>
<comment type="function">
    <text evidence="2">May be involved in the turnover of nuclear polyadenylated (pA+) RNA.</text>
</comment>
<evidence type="ECO:0000259" key="7">
    <source>
        <dbReference type="PROSITE" id="PS50103"/>
    </source>
</evidence>
<feature type="compositionally biased region" description="Polar residues" evidence="5">
    <location>
        <begin position="156"/>
        <end position="165"/>
    </location>
</feature>
<dbReference type="GO" id="GO:0005634">
    <property type="term" value="C:nucleus"/>
    <property type="evidence" value="ECO:0007669"/>
    <property type="project" value="TreeGrafter"/>
</dbReference>
<dbReference type="InterPro" id="IPR012677">
    <property type="entry name" value="Nucleotide-bd_a/b_plait_sf"/>
</dbReference>
<comment type="caution">
    <text evidence="8">The sequence shown here is derived from an EMBL/GenBank/DDBJ whole genome shotgun (WGS) entry which is preliminary data.</text>
</comment>
<dbReference type="InterPro" id="IPR000504">
    <property type="entry name" value="RRM_dom"/>
</dbReference>
<dbReference type="Gene3D" id="1.20.1390.10">
    <property type="entry name" value="PWI domain"/>
    <property type="match status" value="1"/>
</dbReference>
<keyword evidence="9" id="KW-1185">Reference proteome</keyword>
<dbReference type="CDD" id="cd12257">
    <property type="entry name" value="RRM1_RBM26_like"/>
    <property type="match status" value="1"/>
</dbReference>
<dbReference type="InterPro" id="IPR035979">
    <property type="entry name" value="RBD_domain_sf"/>
</dbReference>
<dbReference type="FunFam" id="3.30.70.330:FF:000647">
    <property type="entry name" value="CCCH zinc finger and RRM domain protein"/>
    <property type="match status" value="1"/>
</dbReference>
<dbReference type="PROSITE" id="PS50102">
    <property type="entry name" value="RRM"/>
    <property type="match status" value="1"/>
</dbReference>
<keyword evidence="1 3" id="KW-0694">RNA-binding</keyword>
<dbReference type="SUPFAM" id="SSF54928">
    <property type="entry name" value="RNA-binding domain, RBD"/>
    <property type="match status" value="1"/>
</dbReference>
<feature type="domain" description="C3H1-type" evidence="7">
    <location>
        <begin position="215"/>
        <end position="243"/>
    </location>
</feature>
<feature type="compositionally biased region" description="Basic residues" evidence="5">
    <location>
        <begin position="133"/>
        <end position="144"/>
    </location>
</feature>
<feature type="region of interest" description="Disordered" evidence="5">
    <location>
        <begin position="474"/>
        <end position="493"/>
    </location>
</feature>
<evidence type="ECO:0000313" key="8">
    <source>
        <dbReference type="EMBL" id="KAG6115818.1"/>
    </source>
</evidence>
<accession>A0A9P7TT44</accession>
<dbReference type="Proteomes" id="UP000732380">
    <property type="component" value="Unassembled WGS sequence"/>
</dbReference>
<organism evidence="8 9">
    <name type="scientific">Claviceps humidiphila</name>
    <dbReference type="NCBI Taxonomy" id="1294629"/>
    <lineage>
        <taxon>Eukaryota</taxon>
        <taxon>Fungi</taxon>
        <taxon>Dikarya</taxon>
        <taxon>Ascomycota</taxon>
        <taxon>Pezizomycotina</taxon>
        <taxon>Sordariomycetes</taxon>
        <taxon>Hypocreomycetidae</taxon>
        <taxon>Hypocreales</taxon>
        <taxon>Clavicipitaceae</taxon>
        <taxon>Claviceps</taxon>
    </lineage>
</organism>
<gene>
    <name evidence="8" type="ORF">E4U13_002436</name>
</gene>
<feature type="region of interest" description="Disordered" evidence="5">
    <location>
        <begin position="668"/>
        <end position="727"/>
    </location>
</feature>
<dbReference type="SMART" id="SM00360">
    <property type="entry name" value="RRM"/>
    <property type="match status" value="2"/>
</dbReference>
<feature type="compositionally biased region" description="Pro residues" evidence="5">
    <location>
        <begin position="83"/>
        <end position="92"/>
    </location>
</feature>
<dbReference type="PANTHER" id="PTHR14398:SF0">
    <property type="entry name" value="ZINC FINGER PROTEIN SWM"/>
    <property type="match status" value="1"/>
</dbReference>
<feature type="compositionally biased region" description="Low complexity" evidence="5">
    <location>
        <begin position="668"/>
        <end position="687"/>
    </location>
</feature>
<evidence type="ECO:0000256" key="1">
    <source>
        <dbReference type="ARBA" id="ARBA00022884"/>
    </source>
</evidence>
<feature type="compositionally biased region" description="Basic and acidic residues" evidence="5">
    <location>
        <begin position="115"/>
        <end position="129"/>
    </location>
</feature>